<evidence type="ECO:0000313" key="5">
    <source>
        <dbReference type="Proteomes" id="UP001152797"/>
    </source>
</evidence>
<keyword evidence="2" id="KW-0732">Signal</keyword>
<comment type="caution">
    <text evidence="3">The sequence shown here is derived from an EMBL/GenBank/DDBJ whole genome shotgun (WGS) entry which is preliminary data.</text>
</comment>
<evidence type="ECO:0000313" key="3">
    <source>
        <dbReference type="EMBL" id="CAI3975139.1"/>
    </source>
</evidence>
<dbReference type="AlphaFoldDB" id="A0A9P1FFI6"/>
<feature type="signal peptide" evidence="2">
    <location>
        <begin position="1"/>
        <end position="24"/>
    </location>
</feature>
<dbReference type="Proteomes" id="UP001152797">
    <property type="component" value="Unassembled WGS sequence"/>
</dbReference>
<evidence type="ECO:0000256" key="1">
    <source>
        <dbReference type="SAM" id="MobiDB-lite"/>
    </source>
</evidence>
<dbReference type="EMBL" id="CAMXCT010000182">
    <property type="protein sequence ID" value="CAI3975139.1"/>
    <property type="molecule type" value="Genomic_DNA"/>
</dbReference>
<keyword evidence="5" id="KW-1185">Reference proteome</keyword>
<evidence type="ECO:0000313" key="4">
    <source>
        <dbReference type="EMBL" id="CAL1128514.1"/>
    </source>
</evidence>
<protein>
    <submittedName>
        <fullName evidence="3">Uncharacterized protein</fullName>
    </submittedName>
</protein>
<accession>A0A9P1FFI6</accession>
<evidence type="ECO:0000256" key="2">
    <source>
        <dbReference type="SAM" id="SignalP"/>
    </source>
</evidence>
<proteinExistence type="predicted"/>
<sequence length="285" mass="30142">MRSSALWLAALMVIALAAPGESEGGPPPGPPADPLQALAASLWGYLARPPPPTGSAPGTGGSGPATTPKATTPMAPTAGAGMAAGPPGGPMGEAGLAAKAPPLLPSGTPMTPPPPGHMDPPGSSGPPPWRNMAPPVAKAVIPDPPAVPAPSHTAETPETPPVVDLTSAPPPPAETMNHTVDLRICKLCQKQTYAGRGQCFNKNCDIYWKPSSKKRKKSNKGRQRTIWYNKRGQWDWEDDEDEDDDDNWHYVPPKKPLWDGWQDWSRGGGGGHHERGRWTWSWVST</sequence>
<feature type="chain" id="PRO_5043271799" evidence="2">
    <location>
        <begin position="25"/>
        <end position="285"/>
    </location>
</feature>
<feature type="region of interest" description="Disordered" evidence="1">
    <location>
        <begin position="20"/>
        <end position="91"/>
    </location>
</feature>
<feature type="region of interest" description="Disordered" evidence="1">
    <location>
        <begin position="143"/>
        <end position="176"/>
    </location>
</feature>
<feature type="compositionally biased region" description="Pro residues" evidence="1">
    <location>
        <begin position="110"/>
        <end position="127"/>
    </location>
</feature>
<gene>
    <name evidence="3" type="ORF">C1SCF055_LOCUS3496</name>
</gene>
<feature type="region of interest" description="Disordered" evidence="1">
    <location>
        <begin position="103"/>
        <end position="127"/>
    </location>
</feature>
<dbReference type="EMBL" id="CAMXCT020000182">
    <property type="protein sequence ID" value="CAL1128514.1"/>
    <property type="molecule type" value="Genomic_DNA"/>
</dbReference>
<feature type="compositionally biased region" description="Low complexity" evidence="1">
    <location>
        <begin position="64"/>
        <end position="85"/>
    </location>
</feature>
<dbReference type="EMBL" id="CAMXCT030000182">
    <property type="protein sequence ID" value="CAL4762451.1"/>
    <property type="molecule type" value="Genomic_DNA"/>
</dbReference>
<reference evidence="4" key="2">
    <citation type="submission" date="2024-04" db="EMBL/GenBank/DDBJ databases">
        <authorList>
            <person name="Chen Y."/>
            <person name="Shah S."/>
            <person name="Dougan E. K."/>
            <person name="Thang M."/>
            <person name="Chan C."/>
        </authorList>
    </citation>
    <scope>NUCLEOTIDE SEQUENCE [LARGE SCALE GENOMIC DNA]</scope>
</reference>
<name>A0A9P1FFI6_9DINO</name>
<reference evidence="3" key="1">
    <citation type="submission" date="2022-10" db="EMBL/GenBank/DDBJ databases">
        <authorList>
            <person name="Chen Y."/>
            <person name="Dougan E. K."/>
            <person name="Chan C."/>
            <person name="Rhodes N."/>
            <person name="Thang M."/>
        </authorList>
    </citation>
    <scope>NUCLEOTIDE SEQUENCE</scope>
</reference>
<organism evidence="3">
    <name type="scientific">Cladocopium goreaui</name>
    <dbReference type="NCBI Taxonomy" id="2562237"/>
    <lineage>
        <taxon>Eukaryota</taxon>
        <taxon>Sar</taxon>
        <taxon>Alveolata</taxon>
        <taxon>Dinophyceae</taxon>
        <taxon>Suessiales</taxon>
        <taxon>Symbiodiniaceae</taxon>
        <taxon>Cladocopium</taxon>
    </lineage>
</organism>